<dbReference type="SUPFAM" id="SSF75516">
    <property type="entry name" value="Pheromone-binding domain of LuxR-like quorum-sensing transcription factors"/>
    <property type="match status" value="1"/>
</dbReference>
<dbReference type="InterPro" id="IPR036693">
    <property type="entry name" value="TF_LuxR_autoind-bd_dom_sf"/>
</dbReference>
<dbReference type="KEGG" id="hpse:HPF_13745"/>
<gene>
    <name evidence="5" type="ORF">HPF_13745</name>
</gene>
<dbReference type="Gene3D" id="1.10.10.10">
    <property type="entry name" value="Winged helix-like DNA-binding domain superfamily/Winged helix DNA-binding domain"/>
    <property type="match status" value="1"/>
</dbReference>
<keyword evidence="2" id="KW-0238">DNA-binding</keyword>
<dbReference type="PROSITE" id="PS00622">
    <property type="entry name" value="HTH_LUXR_1"/>
    <property type="match status" value="1"/>
</dbReference>
<dbReference type="Pfam" id="PF00196">
    <property type="entry name" value="GerE"/>
    <property type="match status" value="1"/>
</dbReference>
<keyword evidence="6" id="KW-1185">Reference proteome</keyword>
<proteinExistence type="predicted"/>
<evidence type="ECO:0000256" key="2">
    <source>
        <dbReference type="ARBA" id="ARBA00023125"/>
    </source>
</evidence>
<evidence type="ECO:0000256" key="3">
    <source>
        <dbReference type="ARBA" id="ARBA00023163"/>
    </source>
</evidence>
<dbReference type="GO" id="GO:0006355">
    <property type="term" value="P:regulation of DNA-templated transcription"/>
    <property type="evidence" value="ECO:0007669"/>
    <property type="project" value="InterPro"/>
</dbReference>
<dbReference type="InterPro" id="IPR000792">
    <property type="entry name" value="Tscrpt_reg_LuxR_C"/>
</dbReference>
<reference evidence="5 6" key="1">
    <citation type="submission" date="2019-03" db="EMBL/GenBank/DDBJ databases">
        <authorList>
            <person name="Sebastian G."/>
            <person name="Baumann P."/>
            <person name="Ruckert C."/>
            <person name="Kalinowski J."/>
            <person name="Nebel B."/>
            <person name="Takors R."/>
            <person name="Blombach B."/>
        </authorList>
    </citation>
    <scope>NUCLEOTIDE SEQUENCE [LARGE SCALE GENOMIC DNA]</scope>
    <source>
        <strain evidence="5 6">DSM 1084</strain>
    </source>
</reference>
<protein>
    <submittedName>
        <fullName evidence="5">Autoinducer binding domain protein</fullName>
    </submittedName>
</protein>
<dbReference type="InterPro" id="IPR016032">
    <property type="entry name" value="Sig_transdc_resp-reg_C-effctor"/>
</dbReference>
<keyword evidence="1" id="KW-0805">Transcription regulation</keyword>
<dbReference type="Pfam" id="PF03472">
    <property type="entry name" value="Autoind_bind"/>
    <property type="match status" value="1"/>
</dbReference>
<evidence type="ECO:0000256" key="1">
    <source>
        <dbReference type="ARBA" id="ARBA00023015"/>
    </source>
</evidence>
<keyword evidence="3" id="KW-0804">Transcription</keyword>
<feature type="domain" description="HTH luxR-type" evidence="4">
    <location>
        <begin position="139"/>
        <end position="166"/>
    </location>
</feature>
<dbReference type="InterPro" id="IPR036388">
    <property type="entry name" value="WH-like_DNA-bd_sf"/>
</dbReference>
<accession>A0A4P6X2N9</accession>
<dbReference type="GO" id="GO:0003677">
    <property type="term" value="F:DNA binding"/>
    <property type="evidence" value="ECO:0007669"/>
    <property type="project" value="UniProtKB-KW"/>
</dbReference>
<name>A0A4P6X2N9_HYDPS</name>
<evidence type="ECO:0000259" key="4">
    <source>
        <dbReference type="PROSITE" id="PS00622"/>
    </source>
</evidence>
<dbReference type="Gene3D" id="3.30.450.80">
    <property type="entry name" value="Transcription factor LuxR-like, autoinducer-binding domain"/>
    <property type="match status" value="1"/>
</dbReference>
<dbReference type="EMBL" id="CP037867">
    <property type="protein sequence ID" value="QBM28758.1"/>
    <property type="molecule type" value="Genomic_DNA"/>
</dbReference>
<evidence type="ECO:0000313" key="5">
    <source>
        <dbReference type="EMBL" id="QBM28758.1"/>
    </source>
</evidence>
<sequence>MWACDPAWAAEYASHQWFEYDPWLRYASSNAEPIRASDLACSSNEEIDFTRTAAQHGFTSALIAPAPSPVGLSRVGVLCLGSADPSRFDGENFPKLRVLARALAMELHHWIAQSMREELLQGVRLTDADLQLLRHEAAGHSSKLIGAAMNLEAKTIDCRFQRLNAKLGAPDRRTAVRIARLYGLL</sequence>
<dbReference type="Proteomes" id="UP000293912">
    <property type="component" value="Chromosome"/>
</dbReference>
<dbReference type="SUPFAM" id="SSF46894">
    <property type="entry name" value="C-terminal effector domain of the bipartite response regulators"/>
    <property type="match status" value="1"/>
</dbReference>
<organism evidence="5 6">
    <name type="scientific">Hydrogenophaga pseudoflava</name>
    <name type="common">Pseudomonas carboxydoflava</name>
    <dbReference type="NCBI Taxonomy" id="47421"/>
    <lineage>
        <taxon>Bacteria</taxon>
        <taxon>Pseudomonadati</taxon>
        <taxon>Pseudomonadota</taxon>
        <taxon>Betaproteobacteria</taxon>
        <taxon>Burkholderiales</taxon>
        <taxon>Comamonadaceae</taxon>
        <taxon>Hydrogenophaga</taxon>
    </lineage>
</organism>
<evidence type="ECO:0000313" key="6">
    <source>
        <dbReference type="Proteomes" id="UP000293912"/>
    </source>
</evidence>
<dbReference type="InterPro" id="IPR005143">
    <property type="entry name" value="TF_LuxR_autoind-bd_dom"/>
</dbReference>
<dbReference type="AlphaFoldDB" id="A0A4P6X2N9"/>
<dbReference type="SMART" id="SM00421">
    <property type="entry name" value="HTH_LUXR"/>
    <property type="match status" value="1"/>
</dbReference>